<dbReference type="EMBL" id="JACHXJ010000014">
    <property type="protein sequence ID" value="MBB3132253.1"/>
    <property type="molecule type" value="Genomic_DNA"/>
</dbReference>
<reference evidence="1 2" key="1">
    <citation type="submission" date="2020-08" db="EMBL/GenBank/DDBJ databases">
        <title>Genomic Encyclopedia of Type Strains, Phase III (KMG-III): the genomes of soil and plant-associated and newly described type strains.</title>
        <authorList>
            <person name="Whitman W."/>
        </authorList>
    </citation>
    <scope>NUCLEOTIDE SEQUENCE [LARGE SCALE GENOMIC DNA]</scope>
    <source>
        <strain evidence="1 2">CECT 5831</strain>
    </source>
</reference>
<dbReference type="AlphaFoldDB" id="A0A839U0I7"/>
<evidence type="ECO:0000313" key="2">
    <source>
        <dbReference type="Proteomes" id="UP000517523"/>
    </source>
</evidence>
<evidence type="ECO:0000313" key="1">
    <source>
        <dbReference type="EMBL" id="MBB3132253.1"/>
    </source>
</evidence>
<proteinExistence type="predicted"/>
<dbReference type="Proteomes" id="UP000517523">
    <property type="component" value="Unassembled WGS sequence"/>
</dbReference>
<protein>
    <submittedName>
        <fullName evidence="1">Uncharacterized protein</fullName>
    </submittedName>
</protein>
<organism evidence="1 2">
    <name type="scientific">Paenibacillus rhizosphaerae</name>
    <dbReference type="NCBI Taxonomy" id="297318"/>
    <lineage>
        <taxon>Bacteria</taxon>
        <taxon>Bacillati</taxon>
        <taxon>Bacillota</taxon>
        <taxon>Bacilli</taxon>
        <taxon>Bacillales</taxon>
        <taxon>Paenibacillaceae</taxon>
        <taxon>Paenibacillus</taxon>
    </lineage>
</organism>
<comment type="caution">
    <text evidence="1">The sequence shown here is derived from an EMBL/GenBank/DDBJ whole genome shotgun (WGS) entry which is preliminary data.</text>
</comment>
<name>A0A839U0I7_9BACL</name>
<sequence>MVNKVTDNALISEMLENDEITDNSDSNIACHSRIQTICRKKFF</sequence>
<accession>A0A839U0I7</accession>
<gene>
    <name evidence="1" type="ORF">FHS19_006982</name>
</gene>